<evidence type="ECO:0000256" key="1">
    <source>
        <dbReference type="SAM" id="MobiDB-lite"/>
    </source>
</evidence>
<organism evidence="2 3">
    <name type="scientific">Stephania japonica</name>
    <dbReference type="NCBI Taxonomy" id="461633"/>
    <lineage>
        <taxon>Eukaryota</taxon>
        <taxon>Viridiplantae</taxon>
        <taxon>Streptophyta</taxon>
        <taxon>Embryophyta</taxon>
        <taxon>Tracheophyta</taxon>
        <taxon>Spermatophyta</taxon>
        <taxon>Magnoliopsida</taxon>
        <taxon>Ranunculales</taxon>
        <taxon>Menispermaceae</taxon>
        <taxon>Menispermoideae</taxon>
        <taxon>Cissampelideae</taxon>
        <taxon>Stephania</taxon>
    </lineage>
</organism>
<dbReference type="AlphaFoldDB" id="A0AAP0JRC2"/>
<evidence type="ECO:0000313" key="2">
    <source>
        <dbReference type="EMBL" id="KAK9137625.1"/>
    </source>
</evidence>
<gene>
    <name evidence="2" type="ORF">Sjap_008219</name>
</gene>
<protein>
    <submittedName>
        <fullName evidence="2">Uncharacterized protein</fullName>
    </submittedName>
</protein>
<accession>A0AAP0JRC2</accession>
<evidence type="ECO:0000313" key="3">
    <source>
        <dbReference type="Proteomes" id="UP001417504"/>
    </source>
</evidence>
<comment type="caution">
    <text evidence="2">The sequence shown here is derived from an EMBL/GenBank/DDBJ whole genome shotgun (WGS) entry which is preliminary data.</text>
</comment>
<dbReference type="Proteomes" id="UP001417504">
    <property type="component" value="Unassembled WGS sequence"/>
</dbReference>
<sequence>MILTMINTRFVKDSGRFGVYRGCFWNGGESPSKNGLNRLKVTQVECGKTPSAVLQVAAPGTALGTEKGLSIPPRRGDTVRDKPSWHTPNNSGAKGLPHDVETPLRVKPHGVSVVPRAQVFPNLWEILEQIVDFSSKTENIQKRKWRKRKGNVRLVVSIWG</sequence>
<feature type="compositionally biased region" description="Basic and acidic residues" evidence="1">
    <location>
        <begin position="74"/>
        <end position="84"/>
    </location>
</feature>
<dbReference type="EMBL" id="JBBNAE010000003">
    <property type="protein sequence ID" value="KAK9137625.1"/>
    <property type="molecule type" value="Genomic_DNA"/>
</dbReference>
<proteinExistence type="predicted"/>
<feature type="region of interest" description="Disordered" evidence="1">
    <location>
        <begin position="64"/>
        <end position="100"/>
    </location>
</feature>
<name>A0AAP0JRC2_9MAGN</name>
<reference evidence="2 3" key="1">
    <citation type="submission" date="2024-01" db="EMBL/GenBank/DDBJ databases">
        <title>Genome assemblies of Stephania.</title>
        <authorList>
            <person name="Yang L."/>
        </authorList>
    </citation>
    <scope>NUCLEOTIDE SEQUENCE [LARGE SCALE GENOMIC DNA]</scope>
    <source>
        <strain evidence="2">QJT</strain>
        <tissue evidence="2">Leaf</tissue>
    </source>
</reference>
<keyword evidence="3" id="KW-1185">Reference proteome</keyword>